<dbReference type="CDD" id="cd02440">
    <property type="entry name" value="AdoMet_MTases"/>
    <property type="match status" value="1"/>
</dbReference>
<protein>
    <recommendedName>
        <fullName evidence="2">Methyltransferase domain-containing protein</fullName>
    </recommendedName>
</protein>
<evidence type="ECO:0000256" key="1">
    <source>
        <dbReference type="ARBA" id="ARBA00022679"/>
    </source>
</evidence>
<name>A0ABQ4HQK0_9ACTN</name>
<reference evidence="3 4" key="1">
    <citation type="submission" date="2021-01" db="EMBL/GenBank/DDBJ databases">
        <title>Whole genome shotgun sequence of Verrucosispora andamanensis NBRC 109075.</title>
        <authorList>
            <person name="Komaki H."/>
            <person name="Tamura T."/>
        </authorList>
    </citation>
    <scope>NUCLEOTIDE SEQUENCE [LARGE SCALE GENOMIC DNA]</scope>
    <source>
        <strain evidence="3 4">NBRC 109075</strain>
    </source>
</reference>
<evidence type="ECO:0000259" key="2">
    <source>
        <dbReference type="Pfam" id="PF13649"/>
    </source>
</evidence>
<gene>
    <name evidence="3" type="ORF">Van01_11170</name>
</gene>
<dbReference type="PANTHER" id="PTHR43861">
    <property type="entry name" value="TRANS-ACONITATE 2-METHYLTRANSFERASE-RELATED"/>
    <property type="match status" value="1"/>
</dbReference>
<keyword evidence="1" id="KW-0808">Transferase</keyword>
<accession>A0ABQ4HQK0</accession>
<dbReference type="SUPFAM" id="SSF53335">
    <property type="entry name" value="S-adenosyl-L-methionine-dependent methyltransferases"/>
    <property type="match status" value="1"/>
</dbReference>
<evidence type="ECO:0000313" key="3">
    <source>
        <dbReference type="EMBL" id="GIJ07903.1"/>
    </source>
</evidence>
<dbReference type="RefSeq" id="WP_204001305.1">
    <property type="nucleotide sequence ID" value="NZ_BOOZ01000004.1"/>
</dbReference>
<proteinExistence type="predicted"/>
<dbReference type="InterPro" id="IPR041698">
    <property type="entry name" value="Methyltransf_25"/>
</dbReference>
<dbReference type="InterPro" id="IPR029063">
    <property type="entry name" value="SAM-dependent_MTases_sf"/>
</dbReference>
<organism evidence="3 4">
    <name type="scientific">Micromonospora andamanensis</name>
    <dbReference type="NCBI Taxonomy" id="1287068"/>
    <lineage>
        <taxon>Bacteria</taxon>
        <taxon>Bacillati</taxon>
        <taxon>Actinomycetota</taxon>
        <taxon>Actinomycetes</taxon>
        <taxon>Micromonosporales</taxon>
        <taxon>Micromonosporaceae</taxon>
        <taxon>Micromonospora</taxon>
    </lineage>
</organism>
<comment type="caution">
    <text evidence="3">The sequence shown here is derived from an EMBL/GenBank/DDBJ whole genome shotgun (WGS) entry which is preliminary data.</text>
</comment>
<dbReference type="Gene3D" id="3.40.50.150">
    <property type="entry name" value="Vaccinia Virus protein VP39"/>
    <property type="match status" value="1"/>
</dbReference>
<sequence>MSNRTRWATDTGPEHSQWYVDRFRQLAAEGADLAGEARLLDTLVPPVSRILDAGCGTGRVGAELARRGHTVVGVDADPVLIDAARADHPAPRWLVADLAELDLPAAGEDEPFDAAVLAGNVMAFVAEGTERQVLRRVAAHLRPDGVVAVGFGTDRGYPLTDFDADAVGAGLRLEHRFATWDLRPWRDDADFAVTILRRPA</sequence>
<keyword evidence="4" id="KW-1185">Reference proteome</keyword>
<evidence type="ECO:0000313" key="4">
    <source>
        <dbReference type="Proteomes" id="UP000647017"/>
    </source>
</evidence>
<dbReference type="EMBL" id="BOOZ01000004">
    <property type="protein sequence ID" value="GIJ07903.1"/>
    <property type="molecule type" value="Genomic_DNA"/>
</dbReference>
<dbReference type="Proteomes" id="UP000647017">
    <property type="component" value="Unassembled WGS sequence"/>
</dbReference>
<dbReference type="Pfam" id="PF13649">
    <property type="entry name" value="Methyltransf_25"/>
    <property type="match status" value="1"/>
</dbReference>
<feature type="domain" description="Methyltransferase" evidence="2">
    <location>
        <begin position="50"/>
        <end position="145"/>
    </location>
</feature>